<dbReference type="AlphaFoldDB" id="A0A0F9SCZ2"/>
<reference evidence="1" key="1">
    <citation type="journal article" date="2015" name="Nature">
        <title>Complex archaea that bridge the gap between prokaryotes and eukaryotes.</title>
        <authorList>
            <person name="Spang A."/>
            <person name="Saw J.H."/>
            <person name="Jorgensen S.L."/>
            <person name="Zaremba-Niedzwiedzka K."/>
            <person name="Martijn J."/>
            <person name="Lind A.E."/>
            <person name="van Eijk R."/>
            <person name="Schleper C."/>
            <person name="Guy L."/>
            <person name="Ettema T.J."/>
        </authorList>
    </citation>
    <scope>NUCLEOTIDE SEQUENCE</scope>
</reference>
<protein>
    <recommendedName>
        <fullName evidence="2">Radical SAM core domain-containing protein</fullName>
    </recommendedName>
</protein>
<gene>
    <name evidence="1" type="ORF">LCGC14_0866360</name>
</gene>
<evidence type="ECO:0000313" key="1">
    <source>
        <dbReference type="EMBL" id="KKN27258.1"/>
    </source>
</evidence>
<dbReference type="EMBL" id="LAZR01002653">
    <property type="protein sequence ID" value="KKN27258.1"/>
    <property type="molecule type" value="Genomic_DNA"/>
</dbReference>
<organism evidence="1">
    <name type="scientific">marine sediment metagenome</name>
    <dbReference type="NCBI Taxonomy" id="412755"/>
    <lineage>
        <taxon>unclassified sequences</taxon>
        <taxon>metagenomes</taxon>
        <taxon>ecological metagenomes</taxon>
    </lineage>
</organism>
<evidence type="ECO:0008006" key="2">
    <source>
        <dbReference type="Google" id="ProtNLM"/>
    </source>
</evidence>
<comment type="caution">
    <text evidence="1">The sequence shown here is derived from an EMBL/GenBank/DDBJ whole genome shotgun (WGS) entry which is preliminary data.</text>
</comment>
<dbReference type="Pfam" id="PF07505">
    <property type="entry name" value="DUF5131"/>
    <property type="match status" value="1"/>
</dbReference>
<dbReference type="InterPro" id="IPR011101">
    <property type="entry name" value="DUF5131"/>
</dbReference>
<accession>A0A0F9SCZ2</accession>
<proteinExistence type="predicted"/>
<name>A0A0F9SCZ2_9ZZZZ</name>
<sequence>MQKSNIEWTDYTWNPIKGICPVGCWYCYARRMYQRFGWNPEIRLDGELFGSCQDAFAPNINVYKKLERIKAGSKIFICSTFELFHPHVPKEWKDAIFQAIKDNPQHTFQILTKLPQNIDREMPDNVWLGVTITGDDDQWSKAFNLYSKLPKIKFISFEPLFQPIEIIDELWVFDWIITGRVTGQGKKHQPERAWIQEIVDECKNSDTPVFIKNNLKQIWGEPLIQEFPNIAEESIYQQNINS</sequence>